<dbReference type="Pfam" id="PF00348">
    <property type="entry name" value="polyprenyl_synt"/>
    <property type="match status" value="1"/>
</dbReference>
<dbReference type="PANTHER" id="PTHR12001:SF85">
    <property type="entry name" value="SHORT CHAIN ISOPRENYL DIPHOSPHATE SYNTHASE"/>
    <property type="match status" value="1"/>
</dbReference>
<comment type="caution">
    <text evidence="7">The sequence shown here is derived from an EMBL/GenBank/DDBJ whole genome shotgun (WGS) entry which is preliminary data.</text>
</comment>
<dbReference type="CDD" id="cd00685">
    <property type="entry name" value="Trans_IPPS_HT"/>
    <property type="match status" value="1"/>
</dbReference>
<dbReference type="PROSITE" id="PS00444">
    <property type="entry name" value="POLYPRENYL_SYNTHASE_2"/>
    <property type="match status" value="1"/>
</dbReference>
<dbReference type="PANTHER" id="PTHR12001">
    <property type="entry name" value="GERANYLGERANYL PYROPHOSPHATE SYNTHASE"/>
    <property type="match status" value="1"/>
</dbReference>
<organism evidence="7 8">
    <name type="scientific">Actinoplanes utahensis</name>
    <dbReference type="NCBI Taxonomy" id="1869"/>
    <lineage>
        <taxon>Bacteria</taxon>
        <taxon>Bacillati</taxon>
        <taxon>Actinomycetota</taxon>
        <taxon>Actinomycetes</taxon>
        <taxon>Micromonosporales</taxon>
        <taxon>Micromonosporaceae</taxon>
        <taxon>Actinoplanes</taxon>
    </lineage>
</organism>
<keyword evidence="4" id="KW-0479">Metal-binding</keyword>
<dbReference type="RefSeq" id="WP_043529733.1">
    <property type="nucleotide sequence ID" value="NZ_BAABKU010000042.1"/>
</dbReference>
<dbReference type="SUPFAM" id="SSF48576">
    <property type="entry name" value="Terpenoid synthases"/>
    <property type="match status" value="1"/>
</dbReference>
<accession>A0A0A6UEA7</accession>
<dbReference type="eggNOG" id="COG0142">
    <property type="taxonomic scope" value="Bacteria"/>
</dbReference>
<evidence type="ECO:0000256" key="2">
    <source>
        <dbReference type="ARBA" id="ARBA00006706"/>
    </source>
</evidence>
<proteinExistence type="inferred from homology"/>
<keyword evidence="5" id="KW-0460">Magnesium</keyword>
<keyword evidence="8" id="KW-1185">Reference proteome</keyword>
<dbReference type="InterPro" id="IPR000092">
    <property type="entry name" value="Polyprenyl_synt"/>
</dbReference>
<dbReference type="STRING" id="1869.MB27_29230"/>
<dbReference type="AlphaFoldDB" id="A0A0A6UEA7"/>
<dbReference type="SFLD" id="SFLDS00005">
    <property type="entry name" value="Isoprenoid_Synthase_Type_I"/>
    <property type="match status" value="1"/>
</dbReference>
<gene>
    <name evidence="7" type="ORF">MB27_29230</name>
</gene>
<dbReference type="GO" id="GO:0004659">
    <property type="term" value="F:prenyltransferase activity"/>
    <property type="evidence" value="ECO:0007669"/>
    <property type="project" value="InterPro"/>
</dbReference>
<evidence type="ECO:0000256" key="5">
    <source>
        <dbReference type="ARBA" id="ARBA00022842"/>
    </source>
</evidence>
<evidence type="ECO:0000256" key="6">
    <source>
        <dbReference type="RuleBase" id="RU004466"/>
    </source>
</evidence>
<dbReference type="PROSITE" id="PS00723">
    <property type="entry name" value="POLYPRENYL_SYNTHASE_1"/>
    <property type="match status" value="1"/>
</dbReference>
<dbReference type="Proteomes" id="UP000054537">
    <property type="component" value="Unassembled WGS sequence"/>
</dbReference>
<comment type="similarity">
    <text evidence="2 6">Belongs to the FPP/GGPP synthase family.</text>
</comment>
<evidence type="ECO:0000256" key="4">
    <source>
        <dbReference type="ARBA" id="ARBA00022723"/>
    </source>
</evidence>
<name>A0A0A6UEA7_ACTUT</name>
<dbReference type="InterPro" id="IPR033749">
    <property type="entry name" value="Polyprenyl_synt_CS"/>
</dbReference>
<dbReference type="GO" id="GO:0046872">
    <property type="term" value="F:metal ion binding"/>
    <property type="evidence" value="ECO:0007669"/>
    <property type="project" value="UniProtKB-KW"/>
</dbReference>
<dbReference type="InterPro" id="IPR008949">
    <property type="entry name" value="Isoprenoid_synthase_dom_sf"/>
</dbReference>
<dbReference type="GO" id="GO:0008299">
    <property type="term" value="P:isoprenoid biosynthetic process"/>
    <property type="evidence" value="ECO:0007669"/>
    <property type="project" value="InterPro"/>
</dbReference>
<dbReference type="Gene3D" id="1.10.600.10">
    <property type="entry name" value="Farnesyl Diphosphate Synthase"/>
    <property type="match status" value="1"/>
</dbReference>
<reference evidence="7 8" key="1">
    <citation type="submission" date="2014-10" db="EMBL/GenBank/DDBJ databases">
        <title>Draft genome sequence of Actinoplanes utahensis NRRL 12052.</title>
        <authorList>
            <person name="Velasco-Bucheli B."/>
            <person name="del Cerro C."/>
            <person name="Hormigo D."/>
            <person name="Garcia J.L."/>
            <person name="Acebal C."/>
            <person name="Arroyo M."/>
            <person name="de la Mata I."/>
        </authorList>
    </citation>
    <scope>NUCLEOTIDE SEQUENCE [LARGE SCALE GENOMIC DNA]</scope>
    <source>
        <strain evidence="7 8">NRRL 12052</strain>
    </source>
</reference>
<evidence type="ECO:0000313" key="8">
    <source>
        <dbReference type="Proteomes" id="UP000054537"/>
    </source>
</evidence>
<sequence length="356" mass="38412">MTQSAARALDDSELRARFDARLAEFLRQQGPDWPDGAPRGLLNTLSRFVLSGGKRLRPMFCYWGWRGAGGADTDAIVTAAAALELFHAFALIHDDIMDGSERRRGEPSVHQLFTDRHTLSSWRGDAARYGFNTALLGGDLCAVWADQMFQDCGLSREQVHRGYAVFCGMRTEVIAGQYLDLVSGVGEGTAAGALTVIRMKSARYTVTRPLQIGAALAGADDDMLAAFASFGDPLGDAFQLRDDVLGVFGDPAVTGKSVLDDLREGKRTVMMAYARDRATREQATRIKELLGSPGLDADGAAELRRIIVDTGALERTERLIEKRLSTAVAALAAAPVPAEVSAQLMFLADGAVNRQS</sequence>
<evidence type="ECO:0000313" key="7">
    <source>
        <dbReference type="EMBL" id="KHD74355.1"/>
    </source>
</evidence>
<dbReference type="EMBL" id="JRTT01000046">
    <property type="protein sequence ID" value="KHD74355.1"/>
    <property type="molecule type" value="Genomic_DNA"/>
</dbReference>
<evidence type="ECO:0000256" key="1">
    <source>
        <dbReference type="ARBA" id="ARBA00001946"/>
    </source>
</evidence>
<keyword evidence="3 6" id="KW-0808">Transferase</keyword>
<evidence type="ECO:0000256" key="3">
    <source>
        <dbReference type="ARBA" id="ARBA00022679"/>
    </source>
</evidence>
<comment type="cofactor">
    <cofactor evidence="1">
        <name>Mg(2+)</name>
        <dbReference type="ChEBI" id="CHEBI:18420"/>
    </cofactor>
</comment>
<protein>
    <submittedName>
        <fullName evidence="7">Polyprenyl synthetase</fullName>
    </submittedName>
</protein>